<dbReference type="OrthoDB" id="9801055at2"/>
<evidence type="ECO:0000256" key="6">
    <source>
        <dbReference type="ARBA" id="ARBA00023316"/>
    </source>
</evidence>
<organism evidence="9 10">
    <name type="scientific">Chromatium okenii</name>
    <dbReference type="NCBI Taxonomy" id="61644"/>
    <lineage>
        <taxon>Bacteria</taxon>
        <taxon>Pseudomonadati</taxon>
        <taxon>Pseudomonadota</taxon>
        <taxon>Gammaproteobacteria</taxon>
        <taxon>Chromatiales</taxon>
        <taxon>Chromatiaceae</taxon>
        <taxon>Chromatium</taxon>
    </lineage>
</organism>
<evidence type="ECO:0000256" key="4">
    <source>
        <dbReference type="ARBA" id="ARBA00022984"/>
    </source>
</evidence>
<feature type="binding site" evidence="7">
    <location>
        <begin position="85"/>
        <end position="86"/>
    </location>
    <ligand>
        <name>substrate</name>
    </ligand>
</feature>
<dbReference type="PANTHER" id="PTHR21198">
    <property type="entry name" value="GLUTAMATE RACEMASE"/>
    <property type="match status" value="1"/>
</dbReference>
<dbReference type="HAMAP" id="MF_00258">
    <property type="entry name" value="Glu_racemase"/>
    <property type="match status" value="1"/>
</dbReference>
<evidence type="ECO:0000313" key="8">
    <source>
        <dbReference type="EMBL" id="PQJ95717.1"/>
    </source>
</evidence>
<keyword evidence="3 7" id="KW-0133">Cell shape</keyword>
<dbReference type="InterPro" id="IPR001920">
    <property type="entry name" value="Asp/Glu_race"/>
</dbReference>
<evidence type="ECO:0000256" key="7">
    <source>
        <dbReference type="HAMAP-Rule" id="MF_00258"/>
    </source>
</evidence>
<dbReference type="GO" id="GO:0008360">
    <property type="term" value="P:regulation of cell shape"/>
    <property type="evidence" value="ECO:0007669"/>
    <property type="project" value="UniProtKB-KW"/>
</dbReference>
<evidence type="ECO:0000313" key="10">
    <source>
        <dbReference type="Proteomes" id="UP000239936"/>
    </source>
</evidence>
<dbReference type="NCBIfam" id="TIGR00067">
    <property type="entry name" value="glut_race"/>
    <property type="match status" value="1"/>
</dbReference>
<dbReference type="EC" id="5.1.1.3" evidence="2 7"/>
<feature type="binding site" evidence="7">
    <location>
        <begin position="196"/>
        <end position="197"/>
    </location>
    <ligand>
        <name>substrate</name>
    </ligand>
</feature>
<comment type="similarity">
    <text evidence="7">Belongs to the aspartate/glutamate racemases family.</text>
</comment>
<evidence type="ECO:0000313" key="9">
    <source>
        <dbReference type="EMBL" id="PQJ97693.1"/>
    </source>
</evidence>
<keyword evidence="4 7" id="KW-0573">Peptidoglycan synthesis</keyword>
<comment type="caution">
    <text evidence="9">The sequence shown here is derived from an EMBL/GenBank/DDBJ whole genome shotgun (WGS) entry which is preliminary data.</text>
</comment>
<dbReference type="InterPro" id="IPR004391">
    <property type="entry name" value="Glu_race"/>
</dbReference>
<sequence length="277" mass="29625">MTNSDTSIHRRFPQQPIGVFDSGVGGLSVLRDIRRELPHEHLLYVADSGHAPYGDKSPAFIAARSIAITEFLLTQGVKAMVIACNTATGAAARLLRQRYAVPIIGLEPAIKPALTCTRSGVVGVMATRQTLASAKFAALLTECAQQPVRIVPQPCPGLVEQIEAGNLNGAVTRSLVAELVAPLLDAGADTLVLGCTHYPHLRPLIAELVGPTVTILDSGAAVARQVRRRLNEAALLAPSSQYGQEWFWTTGELVQTQMLLTQLWNTEAQLLPLTAQG</sequence>
<dbReference type="PROSITE" id="PS00924">
    <property type="entry name" value="ASP_GLU_RACEMASE_2"/>
    <property type="match status" value="1"/>
</dbReference>
<comment type="catalytic activity">
    <reaction evidence="1 7">
        <text>L-glutamate = D-glutamate</text>
        <dbReference type="Rhea" id="RHEA:12813"/>
        <dbReference type="ChEBI" id="CHEBI:29985"/>
        <dbReference type="ChEBI" id="CHEBI:29986"/>
        <dbReference type="EC" id="5.1.1.3"/>
    </reaction>
</comment>
<name>A0A2S7XVV9_9GAMM</name>
<dbReference type="InterPro" id="IPR033134">
    <property type="entry name" value="Asp/Glu_racemase_AS_2"/>
</dbReference>
<dbReference type="PANTHER" id="PTHR21198:SF2">
    <property type="entry name" value="GLUTAMATE RACEMASE"/>
    <property type="match status" value="1"/>
</dbReference>
<proteinExistence type="inferred from homology"/>
<dbReference type="Proteomes" id="UP000239936">
    <property type="component" value="Unassembled WGS sequence"/>
</dbReference>
<dbReference type="Pfam" id="PF01177">
    <property type="entry name" value="Asp_Glu_race"/>
    <property type="match status" value="1"/>
</dbReference>
<dbReference type="AlphaFoldDB" id="A0A2S7XVV9"/>
<feature type="active site" description="Proton donor/acceptor" evidence="7">
    <location>
        <position position="195"/>
    </location>
</feature>
<comment type="function">
    <text evidence="7">Provides the (R)-glutamate required for cell wall biosynthesis.</text>
</comment>
<protein>
    <recommendedName>
        <fullName evidence="2 7">Glutamate racemase</fullName>
        <ecNumber evidence="2 7">5.1.1.3</ecNumber>
    </recommendedName>
</protein>
<evidence type="ECO:0000256" key="5">
    <source>
        <dbReference type="ARBA" id="ARBA00023235"/>
    </source>
</evidence>
<evidence type="ECO:0000256" key="1">
    <source>
        <dbReference type="ARBA" id="ARBA00001602"/>
    </source>
</evidence>
<dbReference type="GO" id="GO:0009252">
    <property type="term" value="P:peptidoglycan biosynthetic process"/>
    <property type="evidence" value="ECO:0007669"/>
    <property type="project" value="UniProtKB-UniRule"/>
</dbReference>
<dbReference type="InterPro" id="IPR015942">
    <property type="entry name" value="Asp/Glu/hydantoin_racemase"/>
</dbReference>
<dbReference type="RefSeq" id="WP_105072322.1">
    <property type="nucleotide sequence ID" value="NZ_PPGH01000002.1"/>
</dbReference>
<dbReference type="GO" id="GO:0008881">
    <property type="term" value="F:glutamate racemase activity"/>
    <property type="evidence" value="ECO:0007669"/>
    <property type="project" value="UniProtKB-UniRule"/>
</dbReference>
<dbReference type="GO" id="GO:0071555">
    <property type="term" value="P:cell wall organization"/>
    <property type="evidence" value="ECO:0007669"/>
    <property type="project" value="UniProtKB-KW"/>
</dbReference>
<gene>
    <name evidence="7" type="primary">murI</name>
    <name evidence="9" type="ORF">CXB77_00120</name>
    <name evidence="8" type="ORF">CXB77_16875</name>
</gene>
<evidence type="ECO:0000256" key="2">
    <source>
        <dbReference type="ARBA" id="ARBA00013090"/>
    </source>
</evidence>
<keyword evidence="6 7" id="KW-0961">Cell wall biogenesis/degradation</keyword>
<comment type="pathway">
    <text evidence="7">Cell wall biogenesis; peptidoglycan biosynthesis.</text>
</comment>
<dbReference type="SUPFAM" id="SSF53681">
    <property type="entry name" value="Aspartate/glutamate racemase"/>
    <property type="match status" value="2"/>
</dbReference>
<evidence type="ECO:0000256" key="3">
    <source>
        <dbReference type="ARBA" id="ARBA00022960"/>
    </source>
</evidence>
<dbReference type="UniPathway" id="UPA00219"/>
<dbReference type="FunFam" id="3.40.50.1860:FF:000001">
    <property type="entry name" value="Glutamate racemase"/>
    <property type="match status" value="1"/>
</dbReference>
<feature type="active site" description="Proton donor/acceptor" evidence="7">
    <location>
        <position position="84"/>
    </location>
</feature>
<feature type="binding site" evidence="7">
    <location>
        <begin position="53"/>
        <end position="54"/>
    </location>
    <ligand>
        <name>substrate</name>
    </ligand>
</feature>
<keyword evidence="5 7" id="KW-0413">Isomerase</keyword>
<reference evidence="9 10" key="1">
    <citation type="submission" date="2018-01" db="EMBL/GenBank/DDBJ databases">
        <title>The complete genome sequence of Chromatium okenii LaCa, a purple sulfur bacterium with a turbulent life.</title>
        <authorList>
            <person name="Luedin S.M."/>
            <person name="Liechti N."/>
            <person name="Storelli N."/>
            <person name="Danza F."/>
            <person name="Wittwer M."/>
            <person name="Pothier J.F."/>
            <person name="Tonolla M.A."/>
        </authorList>
    </citation>
    <scope>NUCLEOTIDE SEQUENCE [LARGE SCALE GENOMIC DNA]</scope>
    <source>
        <strain evidence="9 10">LaCa</strain>
    </source>
</reference>
<keyword evidence="10" id="KW-1185">Reference proteome</keyword>
<dbReference type="EMBL" id="PPGH01000002">
    <property type="protein sequence ID" value="PQJ97693.1"/>
    <property type="molecule type" value="Genomic_DNA"/>
</dbReference>
<accession>A0A2S7XVV9</accession>
<feature type="binding site" evidence="7">
    <location>
        <begin position="21"/>
        <end position="22"/>
    </location>
    <ligand>
        <name>substrate</name>
    </ligand>
</feature>
<dbReference type="Gene3D" id="3.40.50.1860">
    <property type="match status" value="2"/>
</dbReference>
<dbReference type="EMBL" id="PPGH01000037">
    <property type="protein sequence ID" value="PQJ95717.1"/>
    <property type="molecule type" value="Genomic_DNA"/>
</dbReference>